<name>A0A2T4DS73_9BACT</name>
<dbReference type="Pfam" id="PF05050">
    <property type="entry name" value="Methyltransf_21"/>
    <property type="match status" value="1"/>
</dbReference>
<protein>
    <recommendedName>
        <fullName evidence="1">Methyltransferase FkbM domain-containing protein</fullName>
    </recommendedName>
</protein>
<proteinExistence type="predicted"/>
<reference evidence="2 3" key="1">
    <citation type="submission" date="2018-03" db="EMBL/GenBank/DDBJ databases">
        <title>Cross-interface Injection: A General Nanoliter Liquid Handling Method Applied to Single Cells Genome Amplification Automated Nanoliter Liquid Handling Applied to Single Cell Multiple Displacement Amplification.</title>
        <authorList>
            <person name="Yun J."/>
            <person name="Xu P."/>
            <person name="Xu J."/>
            <person name="Dai X."/>
            <person name="Wang Y."/>
            <person name="Zheng X."/>
            <person name="Cao C."/>
            <person name="Yi Q."/>
            <person name="Zhu Y."/>
            <person name="Wang L."/>
            <person name="Dong Z."/>
            <person name="Huang Y."/>
            <person name="Huang L."/>
            <person name="Du W."/>
        </authorList>
    </citation>
    <scope>NUCLEOTIDE SEQUENCE [LARGE SCALE GENOMIC DNA]</scope>
    <source>
        <strain evidence="2 3">Z-D1-2</strain>
    </source>
</reference>
<dbReference type="Proteomes" id="UP000240608">
    <property type="component" value="Unassembled WGS sequence"/>
</dbReference>
<dbReference type="SUPFAM" id="SSF53335">
    <property type="entry name" value="S-adenosyl-L-methionine-dependent methyltransferases"/>
    <property type="match status" value="1"/>
</dbReference>
<dbReference type="Gene3D" id="3.40.50.150">
    <property type="entry name" value="Vaccinia Virus protein VP39"/>
    <property type="match status" value="1"/>
</dbReference>
<feature type="domain" description="Methyltransferase FkbM" evidence="1">
    <location>
        <begin position="49"/>
        <end position="221"/>
    </location>
</feature>
<dbReference type="AlphaFoldDB" id="A0A2T4DS73"/>
<dbReference type="InterPro" id="IPR006342">
    <property type="entry name" value="FkbM_mtfrase"/>
</dbReference>
<evidence type="ECO:0000313" key="2">
    <source>
        <dbReference type="EMBL" id="PTB96663.1"/>
    </source>
</evidence>
<dbReference type="InterPro" id="IPR029063">
    <property type="entry name" value="SAM-dependent_MTases_sf"/>
</dbReference>
<organism evidence="2 3">
    <name type="scientific">Marivirga lumbricoides</name>
    <dbReference type="NCBI Taxonomy" id="1046115"/>
    <lineage>
        <taxon>Bacteria</taxon>
        <taxon>Pseudomonadati</taxon>
        <taxon>Bacteroidota</taxon>
        <taxon>Cytophagia</taxon>
        <taxon>Cytophagales</taxon>
        <taxon>Marivirgaceae</taxon>
        <taxon>Marivirga</taxon>
    </lineage>
</organism>
<dbReference type="EMBL" id="PYVU01000041">
    <property type="protein sequence ID" value="PTB96663.1"/>
    <property type="molecule type" value="Genomic_DNA"/>
</dbReference>
<sequence>MRSILRRLIYSNQFIYNLYFDHGSISNLTLLDKKLKYYILKMDCKSFVQIGANDGFSNDPLYKFIRRYKLTGIFVEPQKEVFEKLKKLHKHRGLYFENSAVGLENGNMNLYSYNFTNARWANGLISFEKDHLLTSLKTSYVKKNALSEGINIDKFRTDELIGKKEVKVYDFNSLMRKYLFKNVDIIAVDVEGFEPKLIPSIDLAKFQPKIFLFEHRHLSEEDSILIYNHFISYNYEVVECEYDSLAIRK</sequence>
<accession>A0A2T4DS73</accession>
<comment type="caution">
    <text evidence="2">The sequence shown here is derived from an EMBL/GenBank/DDBJ whole genome shotgun (WGS) entry which is preliminary data.</text>
</comment>
<evidence type="ECO:0000259" key="1">
    <source>
        <dbReference type="Pfam" id="PF05050"/>
    </source>
</evidence>
<dbReference type="NCBIfam" id="TIGR01444">
    <property type="entry name" value="fkbM_fam"/>
    <property type="match status" value="1"/>
</dbReference>
<gene>
    <name evidence="2" type="ORF">C9994_06400</name>
</gene>
<evidence type="ECO:0000313" key="3">
    <source>
        <dbReference type="Proteomes" id="UP000240608"/>
    </source>
</evidence>